<protein>
    <submittedName>
        <fullName evidence="1">Uncharacterized protein</fullName>
    </submittedName>
</protein>
<reference evidence="1 2" key="1">
    <citation type="journal article" date="2021" name="Front. Genet.">
        <title>Chromosome-Level Genome Assembly Reveals Significant Gene Expansion in the Toll and IMD Signaling Pathways of Dendrolimus kikuchii.</title>
        <authorList>
            <person name="Zhou J."/>
            <person name="Wu P."/>
            <person name="Xiong Z."/>
            <person name="Liu N."/>
            <person name="Zhao N."/>
            <person name="Ji M."/>
            <person name="Qiu Y."/>
            <person name="Yang B."/>
        </authorList>
    </citation>
    <scope>NUCLEOTIDE SEQUENCE [LARGE SCALE GENOMIC DNA]</scope>
    <source>
        <strain evidence="1">Ann1</strain>
    </source>
</reference>
<dbReference type="EMBL" id="CM034415">
    <property type="protein sequence ID" value="KAJ0169959.1"/>
    <property type="molecule type" value="Genomic_DNA"/>
</dbReference>
<accession>A0ACC1CES4</accession>
<keyword evidence="2" id="KW-1185">Reference proteome</keyword>
<evidence type="ECO:0000313" key="1">
    <source>
        <dbReference type="EMBL" id="KAJ0169959.1"/>
    </source>
</evidence>
<sequence>MEFDNLQDFIRDIEELTTFSATRRRIKTYRARFNPLHDLTDDEFRLRYGFSKRNMCKVIEIVRADLQVDTRGGGIPVELQVMAVLRYWGRHEIQEDCADMHGMSQQTLSRLSHKVAIAFASKSSRYIKMPSNITEEVNTIRKFEAISGLGRITGAIDCTHINIRKVDSDAGQSHTNRKSHYFINTQVVCDADLKICDIVCHWRGSTPDASIYQESSIKRRFEENEFVGRLIADSSYPRTLHLKTPLLRPRTQEEQCYNHCHNQTLNVIKRCFGVWKQRFRILLEVMRGSYTTIKTTIIACAVLHNLAIKLNEEQGTYSY</sequence>
<comment type="caution">
    <text evidence="1">The sequence shown here is derived from an EMBL/GenBank/DDBJ whole genome shotgun (WGS) entry which is preliminary data.</text>
</comment>
<organism evidence="1 2">
    <name type="scientific">Dendrolimus kikuchii</name>
    <dbReference type="NCBI Taxonomy" id="765133"/>
    <lineage>
        <taxon>Eukaryota</taxon>
        <taxon>Metazoa</taxon>
        <taxon>Ecdysozoa</taxon>
        <taxon>Arthropoda</taxon>
        <taxon>Hexapoda</taxon>
        <taxon>Insecta</taxon>
        <taxon>Pterygota</taxon>
        <taxon>Neoptera</taxon>
        <taxon>Endopterygota</taxon>
        <taxon>Lepidoptera</taxon>
        <taxon>Glossata</taxon>
        <taxon>Ditrysia</taxon>
        <taxon>Bombycoidea</taxon>
        <taxon>Lasiocampidae</taxon>
        <taxon>Dendrolimus</taxon>
    </lineage>
</organism>
<name>A0ACC1CES4_9NEOP</name>
<evidence type="ECO:0000313" key="2">
    <source>
        <dbReference type="Proteomes" id="UP000824533"/>
    </source>
</evidence>
<dbReference type="Proteomes" id="UP000824533">
    <property type="component" value="Linkage Group LG29"/>
</dbReference>
<gene>
    <name evidence="1" type="ORF">K1T71_014565</name>
</gene>
<proteinExistence type="predicted"/>